<dbReference type="AlphaFoldDB" id="A0A5B7IKR6"/>
<sequence>MVRLMSTLSDLMAAKSTNSLSRSRAVTTVREESGVASSLLPRGSFIAPSQEGRKRMQAARSPPLQTSCNLN</sequence>
<protein>
    <submittedName>
        <fullName evidence="2">Uncharacterized protein</fullName>
    </submittedName>
</protein>
<reference evidence="2 3" key="1">
    <citation type="submission" date="2019-05" db="EMBL/GenBank/DDBJ databases">
        <title>Another draft genome of Portunus trituberculatus and its Hox gene families provides insights of decapod evolution.</title>
        <authorList>
            <person name="Jeong J.-H."/>
            <person name="Song I."/>
            <person name="Kim S."/>
            <person name="Choi T."/>
            <person name="Kim D."/>
            <person name="Ryu S."/>
            <person name="Kim W."/>
        </authorList>
    </citation>
    <scope>NUCLEOTIDE SEQUENCE [LARGE SCALE GENOMIC DNA]</scope>
    <source>
        <tissue evidence="2">Muscle</tissue>
    </source>
</reference>
<keyword evidence="3" id="KW-1185">Reference proteome</keyword>
<comment type="caution">
    <text evidence="2">The sequence shown here is derived from an EMBL/GenBank/DDBJ whole genome shotgun (WGS) entry which is preliminary data.</text>
</comment>
<organism evidence="2 3">
    <name type="scientific">Portunus trituberculatus</name>
    <name type="common">Swimming crab</name>
    <name type="synonym">Neptunus trituberculatus</name>
    <dbReference type="NCBI Taxonomy" id="210409"/>
    <lineage>
        <taxon>Eukaryota</taxon>
        <taxon>Metazoa</taxon>
        <taxon>Ecdysozoa</taxon>
        <taxon>Arthropoda</taxon>
        <taxon>Crustacea</taxon>
        <taxon>Multicrustacea</taxon>
        <taxon>Malacostraca</taxon>
        <taxon>Eumalacostraca</taxon>
        <taxon>Eucarida</taxon>
        <taxon>Decapoda</taxon>
        <taxon>Pleocyemata</taxon>
        <taxon>Brachyura</taxon>
        <taxon>Eubrachyura</taxon>
        <taxon>Portunoidea</taxon>
        <taxon>Portunidae</taxon>
        <taxon>Portuninae</taxon>
        <taxon>Portunus</taxon>
    </lineage>
</organism>
<evidence type="ECO:0000313" key="3">
    <source>
        <dbReference type="Proteomes" id="UP000324222"/>
    </source>
</evidence>
<gene>
    <name evidence="2" type="ORF">E2C01_076855</name>
</gene>
<evidence type="ECO:0000256" key="1">
    <source>
        <dbReference type="SAM" id="MobiDB-lite"/>
    </source>
</evidence>
<accession>A0A5B7IKR6</accession>
<name>A0A5B7IKR6_PORTR</name>
<evidence type="ECO:0000313" key="2">
    <source>
        <dbReference type="EMBL" id="MPC82207.1"/>
    </source>
</evidence>
<feature type="region of interest" description="Disordered" evidence="1">
    <location>
        <begin position="40"/>
        <end position="71"/>
    </location>
</feature>
<dbReference type="Proteomes" id="UP000324222">
    <property type="component" value="Unassembled WGS sequence"/>
</dbReference>
<dbReference type="EMBL" id="VSRR010059122">
    <property type="protein sequence ID" value="MPC82207.1"/>
    <property type="molecule type" value="Genomic_DNA"/>
</dbReference>
<proteinExistence type="predicted"/>